<organism evidence="2 3">
    <name type="scientific">Rheinheimera tilapiae</name>
    <dbReference type="NCBI Taxonomy" id="875043"/>
    <lineage>
        <taxon>Bacteria</taxon>
        <taxon>Pseudomonadati</taxon>
        <taxon>Pseudomonadota</taxon>
        <taxon>Gammaproteobacteria</taxon>
        <taxon>Chromatiales</taxon>
        <taxon>Chromatiaceae</taxon>
        <taxon>Rheinheimera</taxon>
    </lineage>
</organism>
<keyword evidence="1" id="KW-0732">Signal</keyword>
<protein>
    <submittedName>
        <fullName evidence="2">Uncharacterized protein</fullName>
    </submittedName>
</protein>
<sequence>MKWTFRYAICLILVTTFTVLSDENRFNDAFLYRCENPEQPSSASFLKHFSPHMLEYAVDIDFVVKQTGVCTSLLIALIEQQSGLIRQQTKLRKPWVKPFGELSEKFGFIAQLVDVAKKLRELKNRSYSGYLPAHEKMAYLFNVELPKGTPKRLLQDDKRFDFQILYRDMFMVEYRPMTYLHSSDFGLQQDLLLRGWQFRQNLVRSLFAIAR</sequence>
<evidence type="ECO:0000256" key="1">
    <source>
        <dbReference type="SAM" id="SignalP"/>
    </source>
</evidence>
<dbReference type="EMBL" id="JBHLXP010000005">
    <property type="protein sequence ID" value="MFC0050524.1"/>
    <property type="molecule type" value="Genomic_DNA"/>
</dbReference>
<accession>A0ABV6BI56</accession>
<proteinExistence type="predicted"/>
<reference evidence="2 3" key="1">
    <citation type="submission" date="2024-09" db="EMBL/GenBank/DDBJ databases">
        <authorList>
            <person name="Sun Q."/>
            <person name="Mori K."/>
        </authorList>
    </citation>
    <scope>NUCLEOTIDE SEQUENCE [LARGE SCALE GENOMIC DNA]</scope>
    <source>
        <strain evidence="2 3">KCTC 23315</strain>
    </source>
</reference>
<dbReference type="RefSeq" id="WP_377248458.1">
    <property type="nucleotide sequence ID" value="NZ_JBHLXP010000005.1"/>
</dbReference>
<feature type="chain" id="PRO_5047419940" evidence="1">
    <location>
        <begin position="22"/>
        <end position="211"/>
    </location>
</feature>
<feature type="signal peptide" evidence="1">
    <location>
        <begin position="1"/>
        <end position="21"/>
    </location>
</feature>
<gene>
    <name evidence="2" type="ORF">ACFFJP_19735</name>
</gene>
<evidence type="ECO:0000313" key="3">
    <source>
        <dbReference type="Proteomes" id="UP001589813"/>
    </source>
</evidence>
<keyword evidence="3" id="KW-1185">Reference proteome</keyword>
<comment type="caution">
    <text evidence="2">The sequence shown here is derived from an EMBL/GenBank/DDBJ whole genome shotgun (WGS) entry which is preliminary data.</text>
</comment>
<dbReference type="Proteomes" id="UP001589813">
    <property type="component" value="Unassembled WGS sequence"/>
</dbReference>
<evidence type="ECO:0000313" key="2">
    <source>
        <dbReference type="EMBL" id="MFC0050524.1"/>
    </source>
</evidence>
<name>A0ABV6BI56_9GAMM</name>